<sequence>MGDEMDTMIPEREMKDFQFRALKKVRIFDSPEELPKERSSLLAISNKYGLVFAGGASGLQVFPTKNILIQNKPGDDPNKIVDKVQSLMVPMKFPIHHLALSCDNLTLSVCMMSSEYGCIIAFFDVRTFSNEGKQQKRPFAYHKLLKDAGGMVIDMKWNPTVPSMVAVCLADGSIAVLQVTEAVKVCATLPPSVAVTSVCWSPKGKQLAVGKQNGTVVQYLPTLQEKKVIPCPPFYESDHPVRVLDVLWIGTYVFTIVYAAADGTLETSPDVVMALLPKKEEKHPEIFVNFMEPCYGSCTERQHHYYLSCIEEWDLVLAASAASTEVSILARQSDQINWESWLLEDSSRAELPVTDKSDDSLPMGVAIDYTNQVEIAINDEKTLPPAPVLMLLSTDGVLCPFYMINQNPGVRSLIKTPERLSLEGERQPKASGSTPTTPTSSQGLQKLDASSAVAASSSLAPVSPAAPIATFPVPSVGGTPSVFFGSSSLKSSASVTAEPPSYPSGSDSPRSALSSGTSTFSFAPPSKAPITPTPAASPMAPSAASFSFGSSDFKPTLESTPVPSMSAANTGMKPSFPPSASAVKVNFSENSTSTSSVLPFSSTSKPAASGPLSYPTPLSASSSSVPLKSSVSPSPSGRSTQGSPSPVPSTVQKSPRVTPPVTKSGSPQSKSLQPPITEKQGHQWKDSDPVIAGIGEEITHFQKELEELKARTSKACFQVGTSEEMKMLRTESDDLHTFLLEIKETTESLHGDISTLKTTLLEGFAGVEEAREQNGRNHDSGYLHLLYKRPLDPKSEAQLQEIRRLHQYVKFAVQDVNDVLDLEWDRHLEQKKKQKRLLVPERETLFNTLANNREIINQQRKRLNHLVDSLRQLRLYNQTSPWNLPSALPTQNSTNSFDSDLESLRNALLKTTIDSHTKPWPKIPAKLSPVKQAQLRNFLAKRKTPPVRSTAPASLSRSAFLAQRYYEDLDEVSSTSSISQSLESEDARAPCKDDEEVVIQVPRHAPVVRTPSIQPSLLSQATHFAKSHLIHGSSSAVMGTSISTSTSKIIPQGADSTMLATKTVKHGAPGPSHTVAAPQAAAAAALRRQMANQVPAVSTLTESTLKNVPQVVNVQELKSNSTAPSAAMGSSVPYSTAKTPHPALAPVTASQAKQGSLINSLKPSSTQLSSGDKASGPGAAKTETAVTSTPSAVGQFSKPFSFAPSGTGFNFGIISPTPSSNFTATQGATPPTKESNQLDAFSFGGGGKPFYEPIPESSPPAGAVSAPNTSAGESASSSGRPTAPSGIALATTSSKLETPPSKLGELLFPSSLTGETLGSFSGLRVGQAEDSAKPTNKVSSTNLPSAQPAKPSSVPSGFSFSSPPMLGKPVEPPVTSSVTATTAAPPAASSTSSGSSSTGVFGTLPFTNTGPSGAISFGGTSLSGNKASFSFGSQQISNTGPSPAPTPTSTAPSLPAPFPTLSFGSLLSSAPAPSLPMSSGKSPEEATLSAVPEKSGQSEASASTVSLVSPPPSAQLPQAPLQTSDATKKEPILVQPTVGSPGTAVSATSLVAPSTENTSAAAGGPDIKTEAGSPTSIFAVTGQVTVEAATLPGVGPVAIEVSGAPTTSTTVSSSAPGPVTETAVFGTVTSGSSVFPQPPAASSSSAFSQLSGNTATAPSTTPMFGQVAASTAPSLFGQQTGSIASTAATTPQANSSGFGSPSFGTSAPGVFGQATFGQAPAFGQATSSPASSFSFSQPGFSSGPAFGQSVSSTPTSTSGNVFGASSSTSSSGSFSFGQSSANTGGGLFGQSNPPAFGQSPGFGQGGSVFGGPSATTSTAAPSGFSFCQASGFGSSNTGSVFGQAASTGGAVFGQQSSTSSGSVFGSTNTGRGGGFFSGLGGKPSQDAANKNPFSSASGGFGSTATPNTSNLFGNSGAKTFGGFASSSFGEQKPAGTFSSGGGSVASQGFGFSTPNKTGGFGAAPVFGSPPTFGGSPGFGGVPAFGSAPAFTSPLGSTGGKVFGEGTAAASAGGFGFGSSSNTTSFGTLASQNAPTFGSLSQQTSGFGTQSGGFSGFGSGTGGFNFGSSNSLKGLLAQIPPLQSTVHHFQPGDLVLIKTWKEDKLQPSWEGPYQVLLTTETAVQTAEKGWTHYTQARALVKESQRKGKGDQWKVYRSPEEPLKITLRKV</sequence>
<proteinExistence type="predicted"/>
<evidence type="ECO:0000313" key="1">
    <source>
        <dbReference type="Proteomes" id="UP001732720"/>
    </source>
</evidence>
<name>A0AC58KVX6_CASCN</name>
<gene>
    <name evidence="2" type="primary">Nup214</name>
</gene>
<evidence type="ECO:0000313" key="2">
    <source>
        <dbReference type="RefSeq" id="XP_073909071.1"/>
    </source>
</evidence>
<dbReference type="RefSeq" id="XP_073909071.1">
    <property type="nucleotide sequence ID" value="XM_074052970.1"/>
</dbReference>
<reference evidence="2" key="1">
    <citation type="submission" date="2025-08" db="UniProtKB">
        <authorList>
            <consortium name="RefSeq"/>
        </authorList>
    </citation>
    <scope>IDENTIFICATION</scope>
</reference>
<keyword evidence="1" id="KW-1185">Reference proteome</keyword>
<protein>
    <submittedName>
        <fullName evidence="2">Nuclear pore complex protein Nup214 isoform X1</fullName>
    </submittedName>
</protein>
<dbReference type="Proteomes" id="UP001732720">
    <property type="component" value="Chromosome 13"/>
</dbReference>
<accession>A0AC58KVX6</accession>
<organism evidence="1 2">
    <name type="scientific">Castor canadensis</name>
    <name type="common">American beaver</name>
    <dbReference type="NCBI Taxonomy" id="51338"/>
    <lineage>
        <taxon>Eukaryota</taxon>
        <taxon>Metazoa</taxon>
        <taxon>Chordata</taxon>
        <taxon>Craniata</taxon>
        <taxon>Vertebrata</taxon>
        <taxon>Euteleostomi</taxon>
        <taxon>Mammalia</taxon>
        <taxon>Eutheria</taxon>
        <taxon>Euarchontoglires</taxon>
        <taxon>Glires</taxon>
        <taxon>Rodentia</taxon>
        <taxon>Castorimorpha</taxon>
        <taxon>Castoridae</taxon>
        <taxon>Castor</taxon>
    </lineage>
</organism>